<dbReference type="InterPro" id="IPR000210">
    <property type="entry name" value="BTB/POZ_dom"/>
</dbReference>
<dbReference type="SMART" id="SM00225">
    <property type="entry name" value="BTB"/>
    <property type="match status" value="1"/>
</dbReference>
<dbReference type="Proteomes" id="UP000467700">
    <property type="component" value="Unassembled WGS sequence"/>
</dbReference>
<dbReference type="PROSITE" id="PS50097">
    <property type="entry name" value="BTB"/>
    <property type="match status" value="1"/>
</dbReference>
<dbReference type="SUPFAM" id="SSF54695">
    <property type="entry name" value="POZ domain"/>
    <property type="match status" value="1"/>
</dbReference>
<dbReference type="AlphaFoldDB" id="A0A8S0WMW6"/>
<dbReference type="Gene3D" id="3.30.710.10">
    <property type="entry name" value="Potassium Channel Kv1.1, Chain A"/>
    <property type="match status" value="1"/>
</dbReference>
<accession>A0A8S0WMW6</accession>
<dbReference type="Pfam" id="PF00651">
    <property type="entry name" value="BTB"/>
    <property type="match status" value="1"/>
</dbReference>
<evidence type="ECO:0000313" key="3">
    <source>
        <dbReference type="Proteomes" id="UP000467700"/>
    </source>
</evidence>
<protein>
    <recommendedName>
        <fullName evidence="1">BTB domain-containing protein</fullName>
    </recommendedName>
</protein>
<evidence type="ECO:0000259" key="1">
    <source>
        <dbReference type="PROSITE" id="PS50097"/>
    </source>
</evidence>
<keyword evidence="3" id="KW-1185">Reference proteome</keyword>
<reference evidence="2 3" key="1">
    <citation type="submission" date="2020-01" db="EMBL/GenBank/DDBJ databases">
        <authorList>
            <person name="Gupta K D."/>
        </authorList>
    </citation>
    <scope>NUCLEOTIDE SEQUENCE [LARGE SCALE GENOMIC DNA]</scope>
</reference>
<feature type="domain" description="BTB" evidence="1">
    <location>
        <begin position="17"/>
        <end position="84"/>
    </location>
</feature>
<name>A0A8S0WMW6_CYCAE</name>
<dbReference type="OrthoDB" id="3223751at2759"/>
<organism evidence="2 3">
    <name type="scientific">Cyclocybe aegerita</name>
    <name type="common">Black poplar mushroom</name>
    <name type="synonym">Agrocybe aegerita</name>
    <dbReference type="NCBI Taxonomy" id="1973307"/>
    <lineage>
        <taxon>Eukaryota</taxon>
        <taxon>Fungi</taxon>
        <taxon>Dikarya</taxon>
        <taxon>Basidiomycota</taxon>
        <taxon>Agaricomycotina</taxon>
        <taxon>Agaricomycetes</taxon>
        <taxon>Agaricomycetidae</taxon>
        <taxon>Agaricales</taxon>
        <taxon>Agaricineae</taxon>
        <taxon>Bolbitiaceae</taxon>
        <taxon>Cyclocybe</taxon>
    </lineage>
</organism>
<sequence>MSSQSMRNQKYYLPDTGMAIFKVEDNLYKVHRYFFIWESSVFQSMFDCPNPAKGQDGESDTQPIHLPEVTRAEFEALLDFFYDGMFEPLLKGVPMEQPLPFNFLGSLQQVPRRPVDVATQKKLISLLSISLRFAFDRLTKEVIAAIDSLGSGMDPIPKILLALKHETLRNWVPPAFNALVSRSLPLTGDEMKALGPTRSSMICAHREKGLRLRDPNSGNATVAVPPEFYNTSSF</sequence>
<evidence type="ECO:0000313" key="2">
    <source>
        <dbReference type="EMBL" id="CAA7266307.1"/>
    </source>
</evidence>
<dbReference type="InterPro" id="IPR011333">
    <property type="entry name" value="SKP1/BTB/POZ_sf"/>
</dbReference>
<comment type="caution">
    <text evidence="2">The sequence shown here is derived from an EMBL/GenBank/DDBJ whole genome shotgun (WGS) entry which is preliminary data.</text>
</comment>
<dbReference type="EMBL" id="CACVBS010000053">
    <property type="protein sequence ID" value="CAA7266307.1"/>
    <property type="molecule type" value="Genomic_DNA"/>
</dbReference>
<dbReference type="CDD" id="cd18186">
    <property type="entry name" value="BTB_POZ_ZBTB_KLHL-like"/>
    <property type="match status" value="1"/>
</dbReference>
<proteinExistence type="predicted"/>
<gene>
    <name evidence="2" type="ORF">AAE3_LOCUS8533</name>
</gene>